<dbReference type="PANTHER" id="PTHR22603:SF66">
    <property type="entry name" value="ETHANOLAMINE KINASE"/>
    <property type="match status" value="1"/>
</dbReference>
<dbReference type="GO" id="GO:0005737">
    <property type="term" value="C:cytoplasm"/>
    <property type="evidence" value="ECO:0007669"/>
    <property type="project" value="TreeGrafter"/>
</dbReference>
<sequence>MTLDLYRSRLDEIPWLRGRTYDVQQLPGGLTNVNLKVTLPGGSVVVRIAQPGSELLAIDHDVEHLNSLAAAEAGVGAPVVDHLPEAGLMVVGYVEGRTFTDDDLRDSAQLPRVAAACRRLHAGPRFVNDFDMFAIQARYLATVRERGFRLPERYVDFEEQRDRIRAAFAVRPEPSVPCNNDLLAGNFIDDGTKIWLIDYEYSGNNDACFELGNVWSEAGLSLDQLDELMAAYDGTLLRHRVARARLWGLMSKYGWTLWGSIQDAVSDIDVDFWEWALEKYDRAVAEFEGPDFERLLEEVTRAD</sequence>
<gene>
    <name evidence="1" type="ORF">C7S10_04040</name>
</gene>
<dbReference type="GO" id="GO:0004305">
    <property type="term" value="F:ethanolamine kinase activity"/>
    <property type="evidence" value="ECO:0007669"/>
    <property type="project" value="TreeGrafter"/>
</dbReference>
<dbReference type="SUPFAM" id="SSF56112">
    <property type="entry name" value="Protein kinase-like (PK-like)"/>
    <property type="match status" value="1"/>
</dbReference>
<keyword evidence="1" id="KW-0418">Kinase</keyword>
<dbReference type="Gene3D" id="3.90.1200.10">
    <property type="match status" value="1"/>
</dbReference>
<dbReference type="RefSeq" id="WP_108343065.1">
    <property type="nucleotide sequence ID" value="NZ_PYXZ01000001.1"/>
</dbReference>
<dbReference type="EMBL" id="PYXZ01000001">
    <property type="protein sequence ID" value="PUA82880.1"/>
    <property type="molecule type" value="Genomic_DNA"/>
</dbReference>
<dbReference type="CDD" id="cd05151">
    <property type="entry name" value="ChoK-like"/>
    <property type="match status" value="1"/>
</dbReference>
<reference evidence="1 2" key="1">
    <citation type="submission" date="2018-03" db="EMBL/GenBank/DDBJ databases">
        <authorList>
            <person name="Keele B.F."/>
        </authorList>
    </citation>
    <scope>NUCLEOTIDE SEQUENCE [LARGE SCALE GENOMIC DNA]</scope>
    <source>
        <strain evidence="1 2">IB-3</strain>
    </source>
</reference>
<dbReference type="OrthoDB" id="179763at2"/>
<protein>
    <submittedName>
        <fullName evidence="1">LPS biosynthesis choline kinase</fullName>
    </submittedName>
</protein>
<evidence type="ECO:0000313" key="2">
    <source>
        <dbReference type="Proteomes" id="UP000244867"/>
    </source>
</evidence>
<dbReference type="Gene3D" id="3.30.200.20">
    <property type="entry name" value="Phosphorylase Kinase, domain 1"/>
    <property type="match status" value="1"/>
</dbReference>
<dbReference type="GO" id="GO:0006646">
    <property type="term" value="P:phosphatidylethanolamine biosynthetic process"/>
    <property type="evidence" value="ECO:0007669"/>
    <property type="project" value="TreeGrafter"/>
</dbReference>
<accession>A0A2R7Z2P4</accession>
<dbReference type="Pfam" id="PF01633">
    <property type="entry name" value="Choline_kinase"/>
    <property type="match status" value="1"/>
</dbReference>
<comment type="caution">
    <text evidence="1">The sequence shown here is derived from an EMBL/GenBank/DDBJ whole genome shotgun (WGS) entry which is preliminary data.</text>
</comment>
<dbReference type="PANTHER" id="PTHR22603">
    <property type="entry name" value="CHOLINE/ETHANOALAMINE KINASE"/>
    <property type="match status" value="1"/>
</dbReference>
<dbReference type="AlphaFoldDB" id="A0A2R7Z2P4"/>
<evidence type="ECO:0000313" key="1">
    <source>
        <dbReference type="EMBL" id="PUA82880.1"/>
    </source>
</evidence>
<proteinExistence type="predicted"/>
<organism evidence="1 2">
    <name type="scientific">Nocardioides currus</name>
    <dbReference type="NCBI Taxonomy" id="2133958"/>
    <lineage>
        <taxon>Bacteria</taxon>
        <taxon>Bacillati</taxon>
        <taxon>Actinomycetota</taxon>
        <taxon>Actinomycetes</taxon>
        <taxon>Propionibacteriales</taxon>
        <taxon>Nocardioidaceae</taxon>
        <taxon>Nocardioides</taxon>
    </lineage>
</organism>
<keyword evidence="2" id="KW-1185">Reference proteome</keyword>
<dbReference type="Proteomes" id="UP000244867">
    <property type="component" value="Unassembled WGS sequence"/>
</dbReference>
<name>A0A2R7Z2P4_9ACTN</name>
<keyword evidence="1" id="KW-0808">Transferase</keyword>
<dbReference type="InterPro" id="IPR011009">
    <property type="entry name" value="Kinase-like_dom_sf"/>
</dbReference>